<reference evidence="2" key="1">
    <citation type="submission" date="2020-11" db="EMBL/GenBank/DDBJ databases">
        <title>Chlorella ohadii genome sequencing and assembly.</title>
        <authorList>
            <person name="Murik O."/>
            <person name="Treves H."/>
            <person name="Kedem I."/>
            <person name="Shotland Y."/>
            <person name="Kaplan A."/>
        </authorList>
    </citation>
    <scope>NUCLEOTIDE SEQUENCE</scope>
    <source>
        <strain evidence="2">1</strain>
    </source>
</reference>
<name>A0AAD5H7Z8_9CHLO</name>
<feature type="compositionally biased region" description="Low complexity" evidence="1">
    <location>
        <begin position="172"/>
        <end position="188"/>
    </location>
</feature>
<comment type="caution">
    <text evidence="2">The sequence shown here is derived from an EMBL/GenBank/DDBJ whole genome shotgun (WGS) entry which is preliminary data.</text>
</comment>
<dbReference type="Proteomes" id="UP001205105">
    <property type="component" value="Unassembled WGS sequence"/>
</dbReference>
<feature type="compositionally biased region" description="Basic residues" evidence="1">
    <location>
        <begin position="193"/>
        <end position="210"/>
    </location>
</feature>
<keyword evidence="3" id="KW-1185">Reference proteome</keyword>
<feature type="region of interest" description="Disordered" evidence="1">
    <location>
        <begin position="164"/>
        <end position="264"/>
    </location>
</feature>
<gene>
    <name evidence="2" type="ORF">COHA_001906</name>
</gene>
<accession>A0AAD5H7Z8</accession>
<dbReference type="AlphaFoldDB" id="A0AAD5H7Z8"/>
<dbReference type="EMBL" id="JADXDR010000027">
    <property type="protein sequence ID" value="KAI7844548.1"/>
    <property type="molecule type" value="Genomic_DNA"/>
</dbReference>
<evidence type="ECO:0000256" key="1">
    <source>
        <dbReference type="SAM" id="MobiDB-lite"/>
    </source>
</evidence>
<feature type="compositionally biased region" description="Basic and acidic residues" evidence="1">
    <location>
        <begin position="211"/>
        <end position="223"/>
    </location>
</feature>
<proteinExistence type="predicted"/>
<feature type="region of interest" description="Disordered" evidence="1">
    <location>
        <begin position="104"/>
        <end position="125"/>
    </location>
</feature>
<protein>
    <submittedName>
        <fullName evidence="2">Uncharacterized protein</fullName>
    </submittedName>
</protein>
<feature type="compositionally biased region" description="Acidic residues" evidence="1">
    <location>
        <begin position="224"/>
        <end position="238"/>
    </location>
</feature>
<evidence type="ECO:0000313" key="2">
    <source>
        <dbReference type="EMBL" id="KAI7844548.1"/>
    </source>
</evidence>
<evidence type="ECO:0000313" key="3">
    <source>
        <dbReference type="Proteomes" id="UP001205105"/>
    </source>
</evidence>
<organism evidence="2 3">
    <name type="scientific">Chlorella ohadii</name>
    <dbReference type="NCBI Taxonomy" id="2649997"/>
    <lineage>
        <taxon>Eukaryota</taxon>
        <taxon>Viridiplantae</taxon>
        <taxon>Chlorophyta</taxon>
        <taxon>core chlorophytes</taxon>
        <taxon>Trebouxiophyceae</taxon>
        <taxon>Chlorellales</taxon>
        <taxon>Chlorellaceae</taxon>
        <taxon>Chlorella clade</taxon>
        <taxon>Chlorella</taxon>
    </lineage>
</organism>
<sequence length="264" mass="29123">MEDLRHEVSKLLVEQPSVACGTALLDAVFECPADWLWTQQLLARWDARTAAAKLVEGWGRQMAADRGQQGPGQPPEADINDLLDTADARLWSLQFAINTTLRDNGQAAEPAGPQPEAVEQEQPAAAPVPLPACRLQQARRSSAAAAAAAAALARHNKFETGAQLTPSSFNLQPKPAQPQQQQQQQQQAEVARSRRKRAGASQPRRRAAQKRQRDPQPKQRPDESSEEEEVVEDSEEEQQAERLPSTRRPQQVEEGSDDERTPSL</sequence>
<feature type="compositionally biased region" description="Low complexity" evidence="1">
    <location>
        <begin position="105"/>
        <end position="125"/>
    </location>
</feature>